<dbReference type="EMBL" id="CAEZYQ010000010">
    <property type="protein sequence ID" value="CAB4743504.1"/>
    <property type="molecule type" value="Genomic_DNA"/>
</dbReference>
<dbReference type="InterPro" id="IPR036259">
    <property type="entry name" value="MFS_trans_sf"/>
</dbReference>
<gene>
    <name evidence="10" type="ORF">UFOPK2761_01494</name>
</gene>
<feature type="domain" description="Major facilitator superfamily (MFS) profile" evidence="9">
    <location>
        <begin position="46"/>
        <end position="495"/>
    </location>
</feature>
<dbReference type="AlphaFoldDB" id="A0A6J6T9E4"/>
<sequence length="512" mass="52150">MDNRAVEGRSTAATPDPSLVEVRGAPAPSHETPAPDSGDRPPRPYLLTTLALLTTITAITSSLGAPLVPSVVEHFDVRLTTAQWSLTAALLAGAVSTPVVGRFASGRVRRPTILAGLATVLLGTVLAAAAVPLESFALLVAARALQGIGMSLVPLAMAVARDELAGAKQSRAIALLSVTMVAGAGLGYPLTALMALIGGLVAAYALGAVLTVVSLVLALRFVPGAPGVEPARVDWLGAAGLTVAMLATLLAVSEGEVWGWDDPRTLGLGAVGLLGLAGWTAYTLGSRHPLVDLRLAVRPGIAAPNLVAVIAGVGMYSLLTLVVVLVRADPASDPGGGFGLDESVLAAGMVLVPYSLMSVLGNQLARLVLARVGRRTLLPAGSLMFMSATLALAVWHDHLWQALAVMALGGLGSGFTFSSLAVLMVPHVPAAETGSAMAFNQVLRYLGFTTGSAVSVALMAAYGGGETGFRAALFTIAGIWVVAIAGALLLDRRPSPVVEQRGAPATSGRRDH</sequence>
<dbReference type="Pfam" id="PF07690">
    <property type="entry name" value="MFS_1"/>
    <property type="match status" value="1"/>
</dbReference>
<comment type="subcellular location">
    <subcellularLocation>
        <location evidence="1">Cell membrane</location>
        <topology evidence="1">Multi-pass membrane protein</topology>
    </subcellularLocation>
</comment>
<feature type="transmembrane region" description="Helical" evidence="8">
    <location>
        <begin position="265"/>
        <end position="285"/>
    </location>
</feature>
<feature type="transmembrane region" description="Helical" evidence="8">
    <location>
        <begin position="233"/>
        <end position="253"/>
    </location>
</feature>
<evidence type="ECO:0000256" key="6">
    <source>
        <dbReference type="ARBA" id="ARBA00023136"/>
    </source>
</evidence>
<evidence type="ECO:0000256" key="4">
    <source>
        <dbReference type="ARBA" id="ARBA00022692"/>
    </source>
</evidence>
<keyword evidence="2" id="KW-0813">Transport</keyword>
<accession>A0A6J6T9E4</accession>
<feature type="transmembrane region" description="Helical" evidence="8">
    <location>
        <begin position="471"/>
        <end position="490"/>
    </location>
</feature>
<dbReference type="Gene3D" id="1.20.1250.20">
    <property type="entry name" value="MFS general substrate transporter like domains"/>
    <property type="match status" value="1"/>
</dbReference>
<feature type="transmembrane region" description="Helical" evidence="8">
    <location>
        <begin position="377"/>
        <end position="396"/>
    </location>
</feature>
<evidence type="ECO:0000256" key="1">
    <source>
        <dbReference type="ARBA" id="ARBA00004651"/>
    </source>
</evidence>
<evidence type="ECO:0000256" key="3">
    <source>
        <dbReference type="ARBA" id="ARBA00022475"/>
    </source>
</evidence>
<dbReference type="GO" id="GO:0005886">
    <property type="term" value="C:plasma membrane"/>
    <property type="evidence" value="ECO:0007669"/>
    <property type="project" value="UniProtKB-SubCell"/>
</dbReference>
<name>A0A6J6T9E4_9ZZZZ</name>
<dbReference type="PANTHER" id="PTHR42718">
    <property type="entry name" value="MAJOR FACILITATOR SUPERFAMILY MULTIDRUG TRANSPORTER MFSC"/>
    <property type="match status" value="1"/>
</dbReference>
<dbReference type="GO" id="GO:0022857">
    <property type="term" value="F:transmembrane transporter activity"/>
    <property type="evidence" value="ECO:0007669"/>
    <property type="project" value="InterPro"/>
</dbReference>
<feature type="transmembrane region" description="Helical" evidence="8">
    <location>
        <begin position="137"/>
        <end position="160"/>
    </location>
</feature>
<evidence type="ECO:0000256" key="8">
    <source>
        <dbReference type="SAM" id="Phobius"/>
    </source>
</evidence>
<dbReference type="InterPro" id="IPR020846">
    <property type="entry name" value="MFS_dom"/>
</dbReference>
<keyword evidence="4 8" id="KW-0812">Transmembrane</keyword>
<keyword evidence="6 8" id="KW-0472">Membrane</keyword>
<feature type="transmembrane region" description="Helical" evidence="8">
    <location>
        <begin position="84"/>
        <end position="101"/>
    </location>
</feature>
<proteinExistence type="predicted"/>
<evidence type="ECO:0000256" key="7">
    <source>
        <dbReference type="SAM" id="MobiDB-lite"/>
    </source>
</evidence>
<keyword evidence="5 8" id="KW-1133">Transmembrane helix</keyword>
<evidence type="ECO:0000256" key="2">
    <source>
        <dbReference type="ARBA" id="ARBA00022448"/>
    </source>
</evidence>
<feature type="transmembrane region" description="Helical" evidence="8">
    <location>
        <begin position="306"/>
        <end position="326"/>
    </location>
</feature>
<feature type="transmembrane region" description="Helical" evidence="8">
    <location>
        <begin position="346"/>
        <end position="365"/>
    </location>
</feature>
<dbReference type="PANTHER" id="PTHR42718:SF46">
    <property type="entry name" value="BLR6921 PROTEIN"/>
    <property type="match status" value="1"/>
</dbReference>
<feature type="transmembrane region" description="Helical" evidence="8">
    <location>
        <begin position="113"/>
        <end position="131"/>
    </location>
</feature>
<dbReference type="InterPro" id="IPR011701">
    <property type="entry name" value="MFS"/>
</dbReference>
<dbReference type="Gene3D" id="1.20.1720.10">
    <property type="entry name" value="Multidrug resistance protein D"/>
    <property type="match status" value="1"/>
</dbReference>
<protein>
    <submittedName>
        <fullName evidence="10">Unannotated protein</fullName>
    </submittedName>
</protein>
<evidence type="ECO:0000313" key="10">
    <source>
        <dbReference type="EMBL" id="CAB4743504.1"/>
    </source>
</evidence>
<feature type="transmembrane region" description="Helical" evidence="8">
    <location>
        <begin position="172"/>
        <end position="190"/>
    </location>
</feature>
<evidence type="ECO:0000256" key="5">
    <source>
        <dbReference type="ARBA" id="ARBA00022989"/>
    </source>
</evidence>
<feature type="transmembrane region" description="Helical" evidence="8">
    <location>
        <begin position="402"/>
        <end position="425"/>
    </location>
</feature>
<feature type="transmembrane region" description="Helical" evidence="8">
    <location>
        <begin position="196"/>
        <end position="221"/>
    </location>
</feature>
<organism evidence="10">
    <name type="scientific">freshwater metagenome</name>
    <dbReference type="NCBI Taxonomy" id="449393"/>
    <lineage>
        <taxon>unclassified sequences</taxon>
        <taxon>metagenomes</taxon>
        <taxon>ecological metagenomes</taxon>
    </lineage>
</organism>
<feature type="transmembrane region" description="Helical" evidence="8">
    <location>
        <begin position="445"/>
        <end position="465"/>
    </location>
</feature>
<feature type="region of interest" description="Disordered" evidence="7">
    <location>
        <begin position="1"/>
        <end position="42"/>
    </location>
</feature>
<reference evidence="10" key="1">
    <citation type="submission" date="2020-05" db="EMBL/GenBank/DDBJ databases">
        <authorList>
            <person name="Chiriac C."/>
            <person name="Salcher M."/>
            <person name="Ghai R."/>
            <person name="Kavagutti S V."/>
        </authorList>
    </citation>
    <scope>NUCLEOTIDE SEQUENCE</scope>
</reference>
<feature type="transmembrane region" description="Helical" evidence="8">
    <location>
        <begin position="45"/>
        <end position="64"/>
    </location>
</feature>
<keyword evidence="3" id="KW-1003">Cell membrane</keyword>
<dbReference type="SUPFAM" id="SSF103473">
    <property type="entry name" value="MFS general substrate transporter"/>
    <property type="match status" value="1"/>
</dbReference>
<dbReference type="PROSITE" id="PS50850">
    <property type="entry name" value="MFS"/>
    <property type="match status" value="1"/>
</dbReference>
<evidence type="ECO:0000259" key="9">
    <source>
        <dbReference type="PROSITE" id="PS50850"/>
    </source>
</evidence>